<organism evidence="3 4">
    <name type="scientific">Kribbella hippodromi</name>
    <dbReference type="NCBI Taxonomy" id="434347"/>
    <lineage>
        <taxon>Bacteria</taxon>
        <taxon>Bacillati</taxon>
        <taxon>Actinomycetota</taxon>
        <taxon>Actinomycetes</taxon>
        <taxon>Propionibacteriales</taxon>
        <taxon>Kribbellaceae</taxon>
        <taxon>Kribbella</taxon>
    </lineage>
</organism>
<comment type="caution">
    <text evidence="3">The sequence shown here is derived from an EMBL/GenBank/DDBJ whole genome shotgun (WGS) entry which is preliminary data.</text>
</comment>
<protein>
    <submittedName>
        <fullName evidence="3">Nitroreductase family deazaflavin-dependent oxidoreductase</fullName>
    </submittedName>
</protein>
<comment type="catalytic activity">
    <reaction evidence="2">
        <text>oxidized coenzyme F420-(gamma-L-Glu)(n) + a quinol + H(+) = reduced coenzyme F420-(gamma-L-Glu)(n) + a quinone</text>
        <dbReference type="Rhea" id="RHEA:39663"/>
        <dbReference type="Rhea" id="RHEA-COMP:12939"/>
        <dbReference type="Rhea" id="RHEA-COMP:14378"/>
        <dbReference type="ChEBI" id="CHEBI:15378"/>
        <dbReference type="ChEBI" id="CHEBI:24646"/>
        <dbReference type="ChEBI" id="CHEBI:132124"/>
        <dbReference type="ChEBI" id="CHEBI:133980"/>
        <dbReference type="ChEBI" id="CHEBI:139511"/>
    </reaction>
</comment>
<gene>
    <name evidence="3" type="ORF">GCM10009804_13920</name>
</gene>
<comment type="similarity">
    <text evidence="1">Belongs to the F420H(2)-dependent quinone reductase family.</text>
</comment>
<dbReference type="Pfam" id="PF04075">
    <property type="entry name" value="F420H2_quin_red"/>
    <property type="match status" value="1"/>
</dbReference>
<accession>A0ABP4N9R6</accession>
<dbReference type="NCBIfam" id="TIGR00026">
    <property type="entry name" value="hi_GC_TIGR00026"/>
    <property type="match status" value="1"/>
</dbReference>
<dbReference type="PANTHER" id="PTHR39428:SF3">
    <property type="entry name" value="DEAZAFLAVIN-DEPENDENT NITROREDUCTASE"/>
    <property type="match status" value="1"/>
</dbReference>
<dbReference type="PANTHER" id="PTHR39428">
    <property type="entry name" value="F420H(2)-DEPENDENT QUINONE REDUCTASE RV1261C"/>
    <property type="match status" value="1"/>
</dbReference>
<evidence type="ECO:0000313" key="3">
    <source>
        <dbReference type="EMBL" id="GAA1558348.1"/>
    </source>
</evidence>
<sequence length="149" mass="16413">MAGMTSNNDEYAPSPTGWVREQVEKVTAAGTTDVVGVQGMKVVLITMRGAKSGKVRKVPVMRVEQDGVYAAFASLGGAPKNPVWYNNLKADPKVTLQDGEVTGDYIAREIDGAEYDEWWVRGVDAYPPYADYKKKTTRKIPIFLLDPVK</sequence>
<proteinExistence type="inferred from homology"/>
<dbReference type="EMBL" id="BAAAPH010000004">
    <property type="protein sequence ID" value="GAA1558348.1"/>
    <property type="molecule type" value="Genomic_DNA"/>
</dbReference>
<dbReference type="Proteomes" id="UP001501705">
    <property type="component" value="Unassembled WGS sequence"/>
</dbReference>
<evidence type="ECO:0000256" key="1">
    <source>
        <dbReference type="ARBA" id="ARBA00008710"/>
    </source>
</evidence>
<reference evidence="4" key="1">
    <citation type="journal article" date="2019" name="Int. J. Syst. Evol. Microbiol.">
        <title>The Global Catalogue of Microorganisms (GCM) 10K type strain sequencing project: providing services to taxonomists for standard genome sequencing and annotation.</title>
        <authorList>
            <consortium name="The Broad Institute Genomics Platform"/>
            <consortium name="The Broad Institute Genome Sequencing Center for Infectious Disease"/>
            <person name="Wu L."/>
            <person name="Ma J."/>
        </authorList>
    </citation>
    <scope>NUCLEOTIDE SEQUENCE [LARGE SCALE GENOMIC DNA]</scope>
    <source>
        <strain evidence="4">JCM 15572</strain>
    </source>
</reference>
<keyword evidence="4" id="KW-1185">Reference proteome</keyword>
<dbReference type="InterPro" id="IPR012349">
    <property type="entry name" value="Split_barrel_FMN-bd"/>
</dbReference>
<evidence type="ECO:0000256" key="2">
    <source>
        <dbReference type="ARBA" id="ARBA00049106"/>
    </source>
</evidence>
<dbReference type="Gene3D" id="2.30.110.10">
    <property type="entry name" value="Electron Transport, Fmn-binding Protein, Chain A"/>
    <property type="match status" value="1"/>
</dbReference>
<evidence type="ECO:0000313" key="4">
    <source>
        <dbReference type="Proteomes" id="UP001501705"/>
    </source>
</evidence>
<dbReference type="InterPro" id="IPR004378">
    <property type="entry name" value="F420H2_quin_Rdtase"/>
</dbReference>
<name>A0ABP4N9R6_9ACTN</name>